<comment type="caution">
    <text evidence="3">The sequence shown here is derived from an EMBL/GenBank/DDBJ whole genome shotgun (WGS) entry which is preliminary data.</text>
</comment>
<dbReference type="AlphaFoldDB" id="A0A919BT55"/>
<dbReference type="InterPro" id="IPR039365">
    <property type="entry name" value="IS701-like"/>
</dbReference>
<feature type="region of interest" description="Disordered" evidence="1">
    <location>
        <begin position="1"/>
        <end position="21"/>
    </location>
</feature>
<evidence type="ECO:0000259" key="2">
    <source>
        <dbReference type="Pfam" id="PF13546"/>
    </source>
</evidence>
<accession>A0A919BT55</accession>
<proteinExistence type="predicted"/>
<protein>
    <submittedName>
        <fullName evidence="3">ISXo8 transposase</fullName>
    </submittedName>
</protein>
<name>A0A919BT55_STRFL</name>
<reference evidence="3" key="1">
    <citation type="journal article" date="2014" name="Int. J. Syst. Evol. Microbiol.">
        <title>Complete genome sequence of Corynebacterium casei LMG S-19264T (=DSM 44701T), isolated from a smear-ripened cheese.</title>
        <authorList>
            <consortium name="US DOE Joint Genome Institute (JGI-PGF)"/>
            <person name="Walter F."/>
            <person name="Albersmeier A."/>
            <person name="Kalinowski J."/>
            <person name="Ruckert C."/>
        </authorList>
    </citation>
    <scope>NUCLEOTIDE SEQUENCE</scope>
    <source>
        <strain evidence="3">JCM 4122</strain>
    </source>
</reference>
<dbReference type="PANTHER" id="PTHR33627">
    <property type="entry name" value="TRANSPOSASE"/>
    <property type="match status" value="1"/>
</dbReference>
<dbReference type="PANTHER" id="PTHR33627:SF1">
    <property type="entry name" value="TRANSPOSASE"/>
    <property type="match status" value="1"/>
</dbReference>
<feature type="compositionally biased region" description="Polar residues" evidence="1">
    <location>
        <begin position="1"/>
        <end position="12"/>
    </location>
</feature>
<evidence type="ECO:0000256" key="1">
    <source>
        <dbReference type="SAM" id="MobiDB-lite"/>
    </source>
</evidence>
<gene>
    <name evidence="3" type="ORF">GCM10017667_48920</name>
</gene>
<feature type="domain" description="Transposase IS701-like DDE" evidence="2">
    <location>
        <begin position="31"/>
        <end position="243"/>
    </location>
</feature>
<evidence type="ECO:0000313" key="3">
    <source>
        <dbReference type="EMBL" id="GHG10454.1"/>
    </source>
</evidence>
<sequence>MASSRTQGTTGHHQTDDFRPISGAGDFTADVFGSLHRAEQLRWARACLWALARTEGRRTPHGLARTLDLPPAAARGLHQFVNVSPWDWRPVRARLAERVAGHVRPYAWTVEELAVPKAGPHSVGVHTWPDPDTGRPVSGQRALGLFLVAPDEAFAVDWQLVLGGAWAWDRGLRHRARVPHAEGVRPDGPPLLDLAARAPARTGPAGLPWVLDLTRCAQAAGVLDGLARQGAAVLAEVPAELEVALEGMPGRAATVGAGALTERLLARRPYPAARFHPGTVRPPGAARAYRLLGRAAPDGRGPARQWLTDLPDRSLDRVVPLLRARTRSAAALTVLRERYGLLDFAGRSFPGWHHHMTLVSAAHARHRLAGDAEVGR</sequence>
<organism evidence="3 4">
    <name type="scientific">Streptomyces filamentosus</name>
    <name type="common">Streptomyces roseosporus</name>
    <dbReference type="NCBI Taxonomy" id="67294"/>
    <lineage>
        <taxon>Bacteria</taxon>
        <taxon>Bacillati</taxon>
        <taxon>Actinomycetota</taxon>
        <taxon>Actinomycetes</taxon>
        <taxon>Kitasatosporales</taxon>
        <taxon>Streptomycetaceae</taxon>
        <taxon>Streptomyces</taxon>
    </lineage>
</organism>
<dbReference type="Pfam" id="PF13546">
    <property type="entry name" value="DDE_5"/>
    <property type="match status" value="1"/>
</dbReference>
<dbReference type="InterPro" id="IPR038721">
    <property type="entry name" value="IS701-like_DDE_dom"/>
</dbReference>
<dbReference type="Proteomes" id="UP000632849">
    <property type="component" value="Unassembled WGS sequence"/>
</dbReference>
<dbReference type="RefSeq" id="WP_190042969.1">
    <property type="nucleotide sequence ID" value="NZ_BNBE01000002.1"/>
</dbReference>
<evidence type="ECO:0000313" key="4">
    <source>
        <dbReference type="Proteomes" id="UP000632849"/>
    </source>
</evidence>
<reference evidence="3" key="2">
    <citation type="submission" date="2020-09" db="EMBL/GenBank/DDBJ databases">
        <authorList>
            <person name="Sun Q."/>
            <person name="Ohkuma M."/>
        </authorList>
    </citation>
    <scope>NUCLEOTIDE SEQUENCE</scope>
    <source>
        <strain evidence="3">JCM 4122</strain>
    </source>
</reference>
<dbReference type="EMBL" id="BNBE01000002">
    <property type="protein sequence ID" value="GHG10454.1"/>
    <property type="molecule type" value="Genomic_DNA"/>
</dbReference>
<keyword evidence="4" id="KW-1185">Reference proteome</keyword>